<keyword evidence="12 16" id="KW-0560">Oxidoreductase</keyword>
<dbReference type="PIRSF" id="PIRSF000171">
    <property type="entry name" value="SDHA_APRA_LASPO"/>
    <property type="match status" value="1"/>
</dbReference>
<dbReference type="EC" id="1.3.5.1" evidence="4 16"/>
<comment type="similarity">
    <text evidence="3 16">Belongs to the FAD-dependent oxidoreductase 2 family. FRD/SDH subfamily.</text>
</comment>
<dbReference type="PANTHER" id="PTHR11632">
    <property type="entry name" value="SUCCINATE DEHYDROGENASE 2 FLAVOPROTEIN SUBUNIT"/>
    <property type="match status" value="1"/>
</dbReference>
<feature type="domain" description="Fumarate reductase/succinate dehydrogenase flavoprotein-like C-terminal" evidence="18">
    <location>
        <begin position="453"/>
        <end position="580"/>
    </location>
</feature>
<evidence type="ECO:0000259" key="18">
    <source>
        <dbReference type="Pfam" id="PF02910"/>
    </source>
</evidence>
<dbReference type="RefSeq" id="WP_262566034.1">
    <property type="nucleotide sequence ID" value="NZ_JAPFCC010000001.1"/>
</dbReference>
<evidence type="ECO:0000256" key="6">
    <source>
        <dbReference type="ARBA" id="ARBA00022448"/>
    </source>
</evidence>
<evidence type="ECO:0000256" key="14">
    <source>
        <dbReference type="ARBA" id="ARBA00034412"/>
    </source>
</evidence>
<dbReference type="Pfam" id="PF00890">
    <property type="entry name" value="FAD_binding_2"/>
    <property type="match status" value="1"/>
</dbReference>
<dbReference type="PRINTS" id="PR00368">
    <property type="entry name" value="FADPNR"/>
</dbReference>
<dbReference type="SUPFAM" id="SSF56425">
    <property type="entry name" value="Succinate dehydrogenase/fumarate reductase flavoprotein, catalytic domain"/>
    <property type="match status" value="1"/>
</dbReference>
<gene>
    <name evidence="19" type="primary">frdA</name>
    <name evidence="19" type="ORF">NX722_27680</name>
</gene>
<dbReference type="InterPro" id="IPR003952">
    <property type="entry name" value="FRD_SDH_FAD_BS"/>
</dbReference>
<evidence type="ECO:0000256" key="9">
    <source>
        <dbReference type="ARBA" id="ARBA00022741"/>
    </source>
</evidence>
<dbReference type="InterPro" id="IPR005884">
    <property type="entry name" value="Fum_red_fp"/>
</dbReference>
<evidence type="ECO:0000259" key="17">
    <source>
        <dbReference type="Pfam" id="PF00890"/>
    </source>
</evidence>
<dbReference type="SUPFAM" id="SSF46977">
    <property type="entry name" value="Succinate dehydrogenase/fumarate reductase flavoprotein C-terminal domain"/>
    <property type="match status" value="1"/>
</dbReference>
<keyword evidence="10 16" id="KW-0274">FAD</keyword>
<dbReference type="Pfam" id="PF02910">
    <property type="entry name" value="Succ_DH_flav_C"/>
    <property type="match status" value="1"/>
</dbReference>
<evidence type="ECO:0000256" key="11">
    <source>
        <dbReference type="ARBA" id="ARBA00022982"/>
    </source>
</evidence>
<dbReference type="InterPro" id="IPR037099">
    <property type="entry name" value="Fum_R/Succ_DH_flav-like_C_sf"/>
</dbReference>
<evidence type="ECO:0000256" key="15">
    <source>
        <dbReference type="ARBA" id="ARBA00049220"/>
    </source>
</evidence>
<keyword evidence="20" id="KW-1185">Reference proteome</keyword>
<dbReference type="InterPro" id="IPR015939">
    <property type="entry name" value="Fum_Rdtase/Succ_DH_flav-like_C"/>
</dbReference>
<evidence type="ECO:0000256" key="16">
    <source>
        <dbReference type="RuleBase" id="RU362050"/>
    </source>
</evidence>
<dbReference type="InterPro" id="IPR036188">
    <property type="entry name" value="FAD/NAD-bd_sf"/>
</dbReference>
<keyword evidence="8 16" id="KW-0285">Flavoprotein</keyword>
<evidence type="ECO:0000256" key="3">
    <source>
        <dbReference type="ARBA" id="ARBA00008040"/>
    </source>
</evidence>
<feature type="domain" description="FAD-dependent oxidoreductase 2 FAD-binding" evidence="17">
    <location>
        <begin position="7"/>
        <end position="397"/>
    </location>
</feature>
<dbReference type="InterPro" id="IPR027477">
    <property type="entry name" value="Succ_DH/fumarate_Rdtase_cat_sf"/>
</dbReference>
<dbReference type="Gene3D" id="1.20.58.100">
    <property type="entry name" value="Fumarate reductase/succinate dehydrogenase flavoprotein-like, C-terminal domain"/>
    <property type="match status" value="1"/>
</dbReference>
<evidence type="ECO:0000256" key="4">
    <source>
        <dbReference type="ARBA" id="ARBA00012792"/>
    </source>
</evidence>
<comment type="catalytic activity">
    <reaction evidence="14">
        <text>a menaquinone + succinate = a menaquinol + fumarate</text>
        <dbReference type="Rhea" id="RHEA:27834"/>
        <dbReference type="Rhea" id="RHEA-COMP:9537"/>
        <dbReference type="Rhea" id="RHEA-COMP:9539"/>
        <dbReference type="ChEBI" id="CHEBI:16374"/>
        <dbReference type="ChEBI" id="CHEBI:18151"/>
        <dbReference type="ChEBI" id="CHEBI:29806"/>
        <dbReference type="ChEBI" id="CHEBI:30031"/>
        <dbReference type="EC" id="1.3.5.1"/>
    </reaction>
</comment>
<dbReference type="NCBIfam" id="TIGR01176">
    <property type="entry name" value="fum_red_Fp"/>
    <property type="match status" value="1"/>
</dbReference>
<dbReference type="PROSITE" id="PS00504">
    <property type="entry name" value="FRD_SDH_FAD_BINDING"/>
    <property type="match status" value="1"/>
</dbReference>
<dbReference type="Gene3D" id="3.50.50.60">
    <property type="entry name" value="FAD/NAD(P)-binding domain"/>
    <property type="match status" value="1"/>
</dbReference>
<evidence type="ECO:0000256" key="12">
    <source>
        <dbReference type="ARBA" id="ARBA00023002"/>
    </source>
</evidence>
<evidence type="ECO:0000256" key="8">
    <source>
        <dbReference type="ARBA" id="ARBA00022630"/>
    </source>
</evidence>
<evidence type="ECO:0000256" key="7">
    <source>
        <dbReference type="ARBA" id="ARBA00022475"/>
    </source>
</evidence>
<evidence type="ECO:0000256" key="1">
    <source>
        <dbReference type="ARBA" id="ARBA00001974"/>
    </source>
</evidence>
<comment type="catalytic activity">
    <reaction evidence="15 16">
        <text>a quinone + succinate = fumarate + a quinol</text>
        <dbReference type="Rhea" id="RHEA:40523"/>
        <dbReference type="ChEBI" id="CHEBI:24646"/>
        <dbReference type="ChEBI" id="CHEBI:29806"/>
        <dbReference type="ChEBI" id="CHEBI:30031"/>
        <dbReference type="ChEBI" id="CHEBI:132124"/>
        <dbReference type="EC" id="1.3.5.1"/>
    </reaction>
</comment>
<name>A0ABT3N3Z6_9GAMM</name>
<keyword evidence="9" id="KW-0547">Nucleotide-binding</keyword>
<keyword evidence="6 16" id="KW-0813">Transport</keyword>
<accession>A0ABT3N3Z6</accession>
<comment type="cofactor">
    <cofactor evidence="1 16">
        <name>FAD</name>
        <dbReference type="ChEBI" id="CHEBI:57692"/>
    </cofactor>
</comment>
<evidence type="ECO:0000256" key="10">
    <source>
        <dbReference type="ARBA" id="ARBA00022827"/>
    </source>
</evidence>
<reference evidence="19 20" key="1">
    <citation type="submission" date="2022-10" db="EMBL/GenBank/DDBJ databases">
        <title>High-quality genome sequences of two octocoral-associated bacteria, Endozoicomonas euniceicola EF212 and Endozoicomonas gorgoniicola PS125.</title>
        <authorList>
            <person name="Chiou Y.-J."/>
            <person name="Chen Y.-H."/>
        </authorList>
    </citation>
    <scope>NUCLEOTIDE SEQUENCE [LARGE SCALE GENOMIC DNA]</scope>
    <source>
        <strain evidence="19 20">PS125</strain>
    </source>
</reference>
<dbReference type="GO" id="GO:0016491">
    <property type="term" value="F:oxidoreductase activity"/>
    <property type="evidence" value="ECO:0007669"/>
    <property type="project" value="UniProtKB-KW"/>
</dbReference>
<protein>
    <recommendedName>
        <fullName evidence="5 16">Fumarate reductase flavoprotein subunit</fullName>
        <ecNumber evidence="4 16">1.3.5.1</ecNumber>
    </recommendedName>
</protein>
<comment type="caution">
    <text evidence="19">The sequence shown here is derived from an EMBL/GenBank/DDBJ whole genome shotgun (WGS) entry which is preliminary data.</text>
</comment>
<keyword evidence="7" id="KW-1003">Cell membrane</keyword>
<dbReference type="InterPro" id="IPR014006">
    <property type="entry name" value="Succ_Dhase_FrdA_Gneg"/>
</dbReference>
<organism evidence="19 20">
    <name type="scientific">Endozoicomonas gorgoniicola</name>
    <dbReference type="NCBI Taxonomy" id="1234144"/>
    <lineage>
        <taxon>Bacteria</taxon>
        <taxon>Pseudomonadati</taxon>
        <taxon>Pseudomonadota</taxon>
        <taxon>Gammaproteobacteria</taxon>
        <taxon>Oceanospirillales</taxon>
        <taxon>Endozoicomonadaceae</taxon>
        <taxon>Endozoicomonas</taxon>
    </lineage>
</organism>
<evidence type="ECO:0000313" key="19">
    <source>
        <dbReference type="EMBL" id="MCW7556346.1"/>
    </source>
</evidence>
<dbReference type="Gene3D" id="4.10.80.40">
    <property type="entry name" value="succinate dehydrogenase protein domain"/>
    <property type="match status" value="1"/>
</dbReference>
<keyword evidence="13" id="KW-0472">Membrane</keyword>
<evidence type="ECO:0000256" key="5">
    <source>
        <dbReference type="ARBA" id="ARBA00014044"/>
    </source>
</evidence>
<evidence type="ECO:0000256" key="2">
    <source>
        <dbReference type="ARBA" id="ARBA00004515"/>
    </source>
</evidence>
<dbReference type="Proteomes" id="UP001209854">
    <property type="component" value="Unassembled WGS sequence"/>
</dbReference>
<comment type="subcellular location">
    <subcellularLocation>
        <location evidence="2">Cell inner membrane</location>
        <topology evidence="2">Peripheral membrane protein</topology>
        <orientation evidence="2">Cytoplasmic side</orientation>
    </subcellularLocation>
</comment>
<comment type="subunit">
    <text evidence="16">Part of an enzyme complex containing four subunits: a flavoprotein (FrdA), an iron-sulfur protein (FrdB), and two hydrophobic anchor proteins (FrdC and FrdD).</text>
</comment>
<keyword evidence="11 16" id="KW-0249">Electron transport</keyword>
<evidence type="ECO:0000313" key="20">
    <source>
        <dbReference type="Proteomes" id="UP001209854"/>
    </source>
</evidence>
<dbReference type="Gene3D" id="3.90.700.10">
    <property type="entry name" value="Succinate dehydrogenase/fumarate reductase flavoprotein, catalytic domain"/>
    <property type="match status" value="1"/>
</dbReference>
<evidence type="ECO:0000256" key="13">
    <source>
        <dbReference type="ARBA" id="ARBA00023136"/>
    </source>
</evidence>
<sequence>MQVIKADVVIVGAGGAGLRAAIAVAEKDPGLKVALISKVYPMRSHTVAAEGGSAGVVQDHDSFENHFVDTVSGGDWLCDQDVVDYFVQNSTDEMIRLEHWGCPWSRKADGDVNVRAFGGMKIERTWFAADKSGFHMLHTLYQTSTQFPSIERYDEYFATDLIMEDGRAQGVTAIEVKTGEPKVFLAKSVVLATGGSGRVFRFNTNGAIVTGDGHGMALRAGAPLRDMEFVQYHPTGLPGSGVLMTEGCRGEGGILLNKDGYRYLQDYGLGPETPVGQPKNKYMELGPRDKLSQAFWQEQRKGRTVKTPLGDAVMLDLTHLGEKKLMDRLPLICSLAKNYVGVDPVKSPVPVRPAVHYTMGGIRTDITTASDIPGLFAAGECASVGMHGANRLGSNSLAETVVFGKVAGDYAADFAKQATMSDEKKLLDQARGHLDNIESLRNANGTEKLSHIRKEMVQTMEKCFGIYRLGDEMQEGVDKMAELRERFKNVKIEDKSKVFNTELLQAFELKSSLAVAQCIAVGGVNRKESRGAHVRLDDFDTRDDENFLKHTLTYFNGDAEPRLDYQEVNITRYQPQERVYGAAAEKGAAEKSAAGKEK</sequence>
<dbReference type="InterPro" id="IPR030664">
    <property type="entry name" value="SdhA/FrdA/AprA"/>
</dbReference>
<dbReference type="PANTHER" id="PTHR11632:SF82">
    <property type="entry name" value="FUMARATE REDUCTASE FLAVOPROTEIN SUBUNIT"/>
    <property type="match status" value="1"/>
</dbReference>
<dbReference type="NCBIfam" id="NF006686">
    <property type="entry name" value="PRK09231.1"/>
    <property type="match status" value="1"/>
</dbReference>
<dbReference type="SUPFAM" id="SSF51905">
    <property type="entry name" value="FAD/NAD(P)-binding domain"/>
    <property type="match status" value="1"/>
</dbReference>
<dbReference type="EMBL" id="JAPFCC010000001">
    <property type="protein sequence ID" value="MCW7556346.1"/>
    <property type="molecule type" value="Genomic_DNA"/>
</dbReference>
<proteinExistence type="inferred from homology"/>
<dbReference type="InterPro" id="IPR003953">
    <property type="entry name" value="FAD-dep_OxRdtase_2_FAD-bd"/>
</dbReference>
<dbReference type="NCBIfam" id="TIGR01812">
    <property type="entry name" value="sdhA_frdA_Gneg"/>
    <property type="match status" value="1"/>
</dbReference>